<dbReference type="Pfam" id="PF26130">
    <property type="entry name" value="PB1-like"/>
    <property type="match status" value="1"/>
</dbReference>
<feature type="region of interest" description="Disordered" evidence="2">
    <location>
        <begin position="705"/>
        <end position="795"/>
    </location>
</feature>
<feature type="domain" description="CCHC-type" evidence="3">
    <location>
        <begin position="748"/>
        <end position="764"/>
    </location>
</feature>
<evidence type="ECO:0000256" key="2">
    <source>
        <dbReference type="SAM" id="MobiDB-lite"/>
    </source>
</evidence>
<gene>
    <name evidence="4" type="ORF">FSB_LOCUS47285</name>
</gene>
<feature type="compositionally biased region" description="Low complexity" evidence="2">
    <location>
        <begin position="210"/>
        <end position="225"/>
    </location>
</feature>
<accession>A0A2N9I5V2</accession>
<keyword evidence="1" id="KW-0862">Zinc</keyword>
<dbReference type="PANTHER" id="PTHR31973">
    <property type="entry name" value="POLYPROTEIN, PUTATIVE-RELATED"/>
    <property type="match status" value="1"/>
</dbReference>
<dbReference type="PROSITE" id="PS50158">
    <property type="entry name" value="ZF_CCHC"/>
    <property type="match status" value="1"/>
</dbReference>
<keyword evidence="1" id="KW-0479">Metal-binding</keyword>
<keyword evidence="1" id="KW-0863">Zinc-finger</keyword>
<dbReference type="Pfam" id="PF03108">
    <property type="entry name" value="DBD_Tnp_Mut"/>
    <property type="match status" value="1"/>
</dbReference>
<evidence type="ECO:0000313" key="4">
    <source>
        <dbReference type="EMBL" id="SPD19403.1"/>
    </source>
</evidence>
<dbReference type="Pfam" id="PF10551">
    <property type="entry name" value="MULE"/>
    <property type="match status" value="1"/>
</dbReference>
<feature type="compositionally biased region" description="Polar residues" evidence="2">
    <location>
        <begin position="764"/>
        <end position="779"/>
    </location>
</feature>
<dbReference type="AlphaFoldDB" id="A0A2N9I5V2"/>
<dbReference type="InterPro" id="IPR058594">
    <property type="entry name" value="PB1-like_dom_pln"/>
</dbReference>
<dbReference type="InterPro" id="IPR004332">
    <property type="entry name" value="Transposase_MuDR"/>
</dbReference>
<feature type="compositionally biased region" description="Basic residues" evidence="2">
    <location>
        <begin position="741"/>
        <end position="761"/>
    </location>
</feature>
<protein>
    <recommendedName>
        <fullName evidence="3">CCHC-type domain-containing protein</fullName>
    </recommendedName>
</protein>
<dbReference type="EMBL" id="OIVN01004813">
    <property type="protein sequence ID" value="SPD19403.1"/>
    <property type="molecule type" value="Genomic_DNA"/>
</dbReference>
<dbReference type="GO" id="GO:0008270">
    <property type="term" value="F:zinc ion binding"/>
    <property type="evidence" value="ECO:0007669"/>
    <property type="project" value="UniProtKB-KW"/>
</dbReference>
<feature type="region of interest" description="Disordered" evidence="2">
    <location>
        <begin position="208"/>
        <end position="235"/>
    </location>
</feature>
<name>A0A2N9I5V2_FAGSY</name>
<proteinExistence type="predicted"/>
<dbReference type="InterPro" id="IPR001878">
    <property type="entry name" value="Znf_CCHC"/>
</dbReference>
<feature type="compositionally biased region" description="Basic residues" evidence="2">
    <location>
        <begin position="719"/>
        <end position="729"/>
    </location>
</feature>
<evidence type="ECO:0000256" key="1">
    <source>
        <dbReference type="PROSITE-ProRule" id="PRU00047"/>
    </source>
</evidence>
<dbReference type="PANTHER" id="PTHR31973:SF187">
    <property type="entry name" value="MUTATOR TRANSPOSASE MUDRA PROTEIN"/>
    <property type="match status" value="1"/>
</dbReference>
<reference evidence="4" key="1">
    <citation type="submission" date="2018-02" db="EMBL/GenBank/DDBJ databases">
        <authorList>
            <person name="Cohen D.B."/>
            <person name="Kent A.D."/>
        </authorList>
    </citation>
    <scope>NUCLEOTIDE SEQUENCE</scope>
</reference>
<dbReference type="InterPro" id="IPR018289">
    <property type="entry name" value="MULE_transposase_dom"/>
</dbReference>
<sequence length="795" mass="91522">MDEDFVFTIVLHYWGKIKTNPFTYEGGQVKRVENIKSDEMSFIEILNIGKEFGYDETDIWMYRVPTVPFAGGLRYLDTDIELIIMREMVVIRTTVVSRKMVVMRKMLVKKQLKHLVRRIVLIELHFGDSESDVNDMSEEYISSDVVASEVSKEVVEDHVRLSNCKQYKRNACKRVKIKVGRKGYSGGIDAVRVGSDLVARSGVGAENDAAETSWESETSAVVSSSSDDESRPRYPQYQEPKAFTELKFELGMQFATKQDVTDAVRHYSVFKGVQLRFKKNDKIRVRVKCVYGCPFELFFGKMANEDTWQLKLMKDEHNCGTQLKNKHASYKWLGKHLVEDVKNDPKVKTISIKRQVAAKFNVHISRHVAYRAKRVAKQLINGSCKEQYAQLGDYSEELIRSNLGSNSIIHTERPQPHLQPRFGRFYICLDACKRGFLAGCRPFIGLDGCHLKGQYTGQLLTAIGKDANNGVYPIAYAVAEAELKESWEWFLEMLFKDIGDLSYESWTFMSDQQKGLVPTFEKLMPVDHRFSARATNMAEFEIEMEKIKDINVKAWKWLDGHPKEHWSRASFSAYSKCDALTNNGCESFNAQILEFRDKPIITMMEEIRLLLMDRYVKMKSMIGRYKGRICPRIHKKLEIEKSNSRTWTPRWSGDDDLSVYEVSMYPRSAGKNIEDFVHSCYNMTSFALAYEPCVLPINGPDLWPQSNRDTILPPPYRKQPGKPKKRRRREHDEPRNTYRVPRIHAPGKCRKCGQVGHNKRSCKNDPTNETAPPSQTAAGPSSLRRKIMVRPTEAL</sequence>
<organism evidence="4">
    <name type="scientific">Fagus sylvatica</name>
    <name type="common">Beechnut</name>
    <dbReference type="NCBI Taxonomy" id="28930"/>
    <lineage>
        <taxon>Eukaryota</taxon>
        <taxon>Viridiplantae</taxon>
        <taxon>Streptophyta</taxon>
        <taxon>Embryophyta</taxon>
        <taxon>Tracheophyta</taxon>
        <taxon>Spermatophyta</taxon>
        <taxon>Magnoliopsida</taxon>
        <taxon>eudicotyledons</taxon>
        <taxon>Gunneridae</taxon>
        <taxon>Pentapetalae</taxon>
        <taxon>rosids</taxon>
        <taxon>fabids</taxon>
        <taxon>Fagales</taxon>
        <taxon>Fagaceae</taxon>
        <taxon>Fagus</taxon>
    </lineage>
</organism>
<evidence type="ECO:0000259" key="3">
    <source>
        <dbReference type="PROSITE" id="PS50158"/>
    </source>
</evidence>
<dbReference type="GO" id="GO:0003676">
    <property type="term" value="F:nucleic acid binding"/>
    <property type="evidence" value="ECO:0007669"/>
    <property type="project" value="InterPro"/>
</dbReference>